<evidence type="ECO:0000313" key="2">
    <source>
        <dbReference type="EMBL" id="JAD93409.1"/>
    </source>
</evidence>
<protein>
    <submittedName>
        <fullName evidence="2">Uncharacterized protein</fullName>
    </submittedName>
</protein>
<sequence length="65" mass="7379">MKNLIFPAPIVIMINLFAMTHLVSKLGLKHHLEKVLPLQVKQGICHLFHDHCAQLSVIEKKTLKA</sequence>
<reference evidence="2" key="2">
    <citation type="journal article" date="2015" name="Data Brief">
        <title>Shoot transcriptome of the giant reed, Arundo donax.</title>
        <authorList>
            <person name="Barrero R.A."/>
            <person name="Guerrero F.D."/>
            <person name="Moolhuijzen P."/>
            <person name="Goolsby J.A."/>
            <person name="Tidwell J."/>
            <person name="Bellgard S.E."/>
            <person name="Bellgard M.I."/>
        </authorList>
    </citation>
    <scope>NUCLEOTIDE SEQUENCE</scope>
    <source>
        <tissue evidence="2">Shoot tissue taken approximately 20 cm above the soil surface</tissue>
    </source>
</reference>
<feature type="transmembrane region" description="Helical" evidence="1">
    <location>
        <begin position="6"/>
        <end position="24"/>
    </location>
</feature>
<dbReference type="EMBL" id="GBRH01204486">
    <property type="protein sequence ID" value="JAD93409.1"/>
    <property type="molecule type" value="Transcribed_RNA"/>
</dbReference>
<name>A0A0A9DXU8_ARUDO</name>
<keyword evidence="1" id="KW-0472">Membrane</keyword>
<proteinExistence type="predicted"/>
<organism evidence="2">
    <name type="scientific">Arundo donax</name>
    <name type="common">Giant reed</name>
    <name type="synonym">Donax arundinaceus</name>
    <dbReference type="NCBI Taxonomy" id="35708"/>
    <lineage>
        <taxon>Eukaryota</taxon>
        <taxon>Viridiplantae</taxon>
        <taxon>Streptophyta</taxon>
        <taxon>Embryophyta</taxon>
        <taxon>Tracheophyta</taxon>
        <taxon>Spermatophyta</taxon>
        <taxon>Magnoliopsida</taxon>
        <taxon>Liliopsida</taxon>
        <taxon>Poales</taxon>
        <taxon>Poaceae</taxon>
        <taxon>PACMAD clade</taxon>
        <taxon>Arundinoideae</taxon>
        <taxon>Arundineae</taxon>
        <taxon>Arundo</taxon>
    </lineage>
</organism>
<dbReference type="AlphaFoldDB" id="A0A0A9DXU8"/>
<evidence type="ECO:0000256" key="1">
    <source>
        <dbReference type="SAM" id="Phobius"/>
    </source>
</evidence>
<keyword evidence="1" id="KW-0812">Transmembrane</keyword>
<keyword evidence="1" id="KW-1133">Transmembrane helix</keyword>
<reference evidence="2" key="1">
    <citation type="submission" date="2014-09" db="EMBL/GenBank/DDBJ databases">
        <authorList>
            <person name="Magalhaes I.L.F."/>
            <person name="Oliveira U."/>
            <person name="Santos F.R."/>
            <person name="Vidigal T.H.D.A."/>
            <person name="Brescovit A.D."/>
            <person name="Santos A.J."/>
        </authorList>
    </citation>
    <scope>NUCLEOTIDE SEQUENCE</scope>
    <source>
        <tissue evidence="2">Shoot tissue taken approximately 20 cm above the soil surface</tissue>
    </source>
</reference>
<accession>A0A0A9DXU8</accession>